<dbReference type="EMBL" id="JARJLG010000280">
    <property type="protein sequence ID" value="KAJ7720370.1"/>
    <property type="molecule type" value="Genomic_DNA"/>
</dbReference>
<sequence>KSTLPAPDHRPISRTTDRDIPSSSVVTTAGGRFFSGIFLGFPRGLSFYHSIFDSFFMVSVSVPLVARPCAPTHVLHPHVASRPEQANLSSNSSSTAYTSHSKAHISSSLSLVARPNTTSHVLHSHVAPRSERATQSPPPVSAPSASYSTVHIPSQPSSPRKKRSRRCFVCGGTGKHRLSPRFCPRTFELVSKHLAKFDANFRLVSYDGSPLPMTRHPGGVVAHLLAPRRRLPRSNPLSSHRGSHLNPPHVLPIARVIPPRILLQPLRSSDPPATTSIPDQPYSISDTVPRPSLKPSPPCANFIQELFDAIILSSSFRRQFEGLIRSIDRLDTGGDPFQLWERFRAIRNNLKPFSLPS</sequence>
<keyword evidence="3" id="KW-1185">Reference proteome</keyword>
<proteinExistence type="predicted"/>
<feature type="region of interest" description="Disordered" evidence="1">
    <location>
        <begin position="120"/>
        <end position="165"/>
    </location>
</feature>
<evidence type="ECO:0000256" key="1">
    <source>
        <dbReference type="SAM" id="MobiDB-lite"/>
    </source>
</evidence>
<reference evidence="2" key="1">
    <citation type="submission" date="2023-03" db="EMBL/GenBank/DDBJ databases">
        <title>Massive genome expansion in bonnet fungi (Mycena s.s.) driven by repeated elements and novel gene families across ecological guilds.</title>
        <authorList>
            <consortium name="Lawrence Berkeley National Laboratory"/>
            <person name="Harder C.B."/>
            <person name="Miyauchi S."/>
            <person name="Viragh M."/>
            <person name="Kuo A."/>
            <person name="Thoen E."/>
            <person name="Andreopoulos B."/>
            <person name="Lu D."/>
            <person name="Skrede I."/>
            <person name="Drula E."/>
            <person name="Henrissat B."/>
            <person name="Morin E."/>
            <person name="Kohler A."/>
            <person name="Barry K."/>
            <person name="LaButti K."/>
            <person name="Morin E."/>
            <person name="Salamov A."/>
            <person name="Lipzen A."/>
            <person name="Mereny Z."/>
            <person name="Hegedus B."/>
            <person name="Baldrian P."/>
            <person name="Stursova M."/>
            <person name="Weitz H."/>
            <person name="Taylor A."/>
            <person name="Grigoriev I.V."/>
            <person name="Nagy L.G."/>
            <person name="Martin F."/>
            <person name="Kauserud H."/>
        </authorList>
    </citation>
    <scope>NUCLEOTIDE SEQUENCE</scope>
    <source>
        <strain evidence="2">CBHHK188m</strain>
    </source>
</reference>
<feature type="non-terminal residue" evidence="2">
    <location>
        <position position="1"/>
    </location>
</feature>
<feature type="region of interest" description="Disordered" evidence="1">
    <location>
        <begin position="265"/>
        <end position="284"/>
    </location>
</feature>
<gene>
    <name evidence="2" type="ORF">DFH07DRAFT_1008797</name>
</gene>
<organism evidence="2 3">
    <name type="scientific">Mycena maculata</name>
    <dbReference type="NCBI Taxonomy" id="230809"/>
    <lineage>
        <taxon>Eukaryota</taxon>
        <taxon>Fungi</taxon>
        <taxon>Dikarya</taxon>
        <taxon>Basidiomycota</taxon>
        <taxon>Agaricomycotina</taxon>
        <taxon>Agaricomycetes</taxon>
        <taxon>Agaricomycetidae</taxon>
        <taxon>Agaricales</taxon>
        <taxon>Marasmiineae</taxon>
        <taxon>Mycenaceae</taxon>
        <taxon>Mycena</taxon>
    </lineage>
</organism>
<feature type="compositionally biased region" description="Basic and acidic residues" evidence="1">
    <location>
        <begin position="7"/>
        <end position="20"/>
    </location>
</feature>
<evidence type="ECO:0000313" key="2">
    <source>
        <dbReference type="EMBL" id="KAJ7720370.1"/>
    </source>
</evidence>
<feature type="compositionally biased region" description="Polar residues" evidence="1">
    <location>
        <begin position="271"/>
        <end position="284"/>
    </location>
</feature>
<feature type="region of interest" description="Disordered" evidence="1">
    <location>
        <begin position="1"/>
        <end position="22"/>
    </location>
</feature>
<protein>
    <submittedName>
        <fullName evidence="2">Uncharacterized protein</fullName>
    </submittedName>
</protein>
<evidence type="ECO:0000313" key="3">
    <source>
        <dbReference type="Proteomes" id="UP001215280"/>
    </source>
</evidence>
<accession>A0AAD7HGY2</accession>
<name>A0AAD7HGY2_9AGAR</name>
<dbReference type="AlphaFoldDB" id="A0AAD7HGY2"/>
<dbReference type="Proteomes" id="UP001215280">
    <property type="component" value="Unassembled WGS sequence"/>
</dbReference>
<comment type="caution">
    <text evidence="2">The sequence shown here is derived from an EMBL/GenBank/DDBJ whole genome shotgun (WGS) entry which is preliminary data.</text>
</comment>